<dbReference type="InterPro" id="IPR042263">
    <property type="entry name" value="DPH1/DPH2_1"/>
</dbReference>
<dbReference type="Pfam" id="PF04218">
    <property type="entry name" value="CENP-B_N"/>
    <property type="match status" value="2"/>
</dbReference>
<dbReference type="GO" id="GO:0005634">
    <property type="term" value="C:nucleus"/>
    <property type="evidence" value="ECO:0007669"/>
    <property type="project" value="UniProtKB-SubCell"/>
</dbReference>
<organism evidence="15 16">
    <name type="scientific">Larinioides sclopetarius</name>
    <dbReference type="NCBI Taxonomy" id="280406"/>
    <lineage>
        <taxon>Eukaryota</taxon>
        <taxon>Metazoa</taxon>
        <taxon>Ecdysozoa</taxon>
        <taxon>Arthropoda</taxon>
        <taxon>Chelicerata</taxon>
        <taxon>Arachnida</taxon>
        <taxon>Araneae</taxon>
        <taxon>Araneomorphae</taxon>
        <taxon>Entelegynae</taxon>
        <taxon>Araneoidea</taxon>
        <taxon>Araneidae</taxon>
        <taxon>Larinioides</taxon>
    </lineage>
</organism>
<evidence type="ECO:0000256" key="7">
    <source>
        <dbReference type="ARBA" id="ARBA00023004"/>
    </source>
</evidence>
<evidence type="ECO:0000256" key="4">
    <source>
        <dbReference type="ARBA" id="ARBA00006179"/>
    </source>
</evidence>
<keyword evidence="10" id="KW-0539">Nucleus</keyword>
<dbReference type="Gene3D" id="1.10.10.60">
    <property type="entry name" value="Homeodomain-like"/>
    <property type="match status" value="3"/>
</dbReference>
<keyword evidence="8 12" id="KW-0411">Iron-sulfur</keyword>
<evidence type="ECO:0000256" key="6">
    <source>
        <dbReference type="ARBA" id="ARBA00022723"/>
    </source>
</evidence>
<dbReference type="PANTHER" id="PTHR10762">
    <property type="entry name" value="DIPHTHAMIDE BIOSYNTHESIS PROTEIN"/>
    <property type="match status" value="1"/>
</dbReference>
<evidence type="ECO:0000256" key="13">
    <source>
        <dbReference type="SAM" id="MobiDB-lite"/>
    </source>
</evidence>
<keyword evidence="9" id="KW-0238">DNA-binding</keyword>
<dbReference type="GO" id="GO:0046872">
    <property type="term" value="F:metal ion binding"/>
    <property type="evidence" value="ECO:0007669"/>
    <property type="project" value="UniProtKB-KW"/>
</dbReference>
<comment type="subcellular location">
    <subcellularLocation>
        <location evidence="2">Nucleus</location>
    </subcellularLocation>
</comment>
<evidence type="ECO:0000256" key="10">
    <source>
        <dbReference type="ARBA" id="ARBA00023242"/>
    </source>
</evidence>
<dbReference type="SUPFAM" id="SSF46689">
    <property type="entry name" value="Homeodomain-like"/>
    <property type="match status" value="4"/>
</dbReference>
<feature type="domain" description="HTH CENPB-type" evidence="14">
    <location>
        <begin position="81"/>
        <end position="153"/>
    </location>
</feature>
<dbReference type="InterPro" id="IPR010014">
    <property type="entry name" value="DHP2"/>
</dbReference>
<evidence type="ECO:0000256" key="3">
    <source>
        <dbReference type="ARBA" id="ARBA00005156"/>
    </source>
</evidence>
<evidence type="ECO:0000256" key="9">
    <source>
        <dbReference type="ARBA" id="ARBA00023125"/>
    </source>
</evidence>
<dbReference type="SFLD" id="SFLDS00032">
    <property type="entry name" value="Radical_SAM_3-amino-3-carboxyp"/>
    <property type="match status" value="1"/>
</dbReference>
<dbReference type="Gene3D" id="1.10.10.10">
    <property type="entry name" value="Winged helix-like DNA-binding domain superfamily/Winged helix DNA-binding domain"/>
    <property type="match status" value="1"/>
</dbReference>
<dbReference type="InterPro" id="IPR036388">
    <property type="entry name" value="WH-like_DNA-bd_sf"/>
</dbReference>
<comment type="function">
    <text evidence="11 12">Required for the first step of diphthamide biosynthesis, a post-translational modification of histidine which occurs in elongation factor 2. DPH1 and DPH2 transfer a 3-amino-3-carboxypropyl (ACP) group from S-adenosyl-L-methionine (SAM) to a histidine residue, the reaction is assisted by a reduction system comprising DPH3 and a NADH-dependent reductase. Facilitates the reduction of the catalytic iron-sulfur cluster found in the DPH1 subunit.</text>
</comment>
<dbReference type="InterPro" id="IPR009057">
    <property type="entry name" value="Homeodomain-like_sf"/>
</dbReference>
<dbReference type="GO" id="GO:0090560">
    <property type="term" value="F:2-(3-amino-3-carboxypropyl)histidine synthase activity"/>
    <property type="evidence" value="ECO:0007669"/>
    <property type="project" value="InterPro"/>
</dbReference>
<comment type="similarity">
    <text evidence="4 12">Belongs to the DPH1/DPH2 family. DPH2 subfamily.</text>
</comment>
<dbReference type="SFLD" id="SFLDG01121">
    <property type="entry name" value="Diphthamide_biosynthesis"/>
    <property type="match status" value="1"/>
</dbReference>
<evidence type="ECO:0000256" key="2">
    <source>
        <dbReference type="ARBA" id="ARBA00004123"/>
    </source>
</evidence>
<evidence type="ECO:0000256" key="12">
    <source>
        <dbReference type="RuleBase" id="RU364133"/>
    </source>
</evidence>
<sequence length="969" mass="108470">MEHNKATNKTLNTTSGVKRKRVVLSLKQKLEIVNRLDKGEKLAALAKEYNVGKSSVLDIKMRKDTLLKYVSSFANAENMNMRKTMKTSYNKELDQAVFEWYLNQTKKGEILSGPDICNKALEINKTLGGSTDFKASCGWLKNFKFRHGIIPGSGNISDVQYDGNSLIEKVMESSSNSIQSTAIPSDVTTVETRPRKKRKHVMLSLKDKLDIITRLHKGEMAANLAREYNIGKSTVNDIKMKQDALLNYVSSFPNCDNIHQRKTMKSAFNKDLDRAVYKWYCECIKNGISVSGPGICDKALDLNKEFGGDPEFKASGGWLQNFKTRHGLHLSGSDNGNDKFNDFNPIDVYPDIYLEEENVDSSGGDSVNSNQNVNFPNCDVILNVSDENKISFANENESGCDSRHSSQDNVSFPKCDVILNVPDEDNSSFTNANENEISYDDSFEQASDSNELLHAFKTIIDWTERQKECSSSDVINLLKLRELAYMKGMSVAFSSDDGEAINRKVDAVSDERRDDSISVEEMFEIDKCVKWIKDHNFSKIALQFPDSMLGDAMTVSLKLGEMTAKQVFVLGDTSYGSCCVDEISAEHVSADAIIHFGHSCLSPTKRLPVLYVFGKQVIDIEDVTNAFKNFFPDKKSSVILLYEVMYSSVLDVLKEKLKDYDSLLVSQLEIPCENSRILSDSEDNKKTLITKLHRHFFIPSESSLNDYKVFYIGSRPVTLTNFMLTLKNCLFYSYNPVLKLSQVETLDVNKHLKRRYYYIEKAKDANIIGILVGTVGVSEYMSIITHLKELIKKAGKKSYTLVVGKLNSAKLANFAEIEIFVNVACVESSLIESRDFYQPIITPYELEIALNQAREWTGDYIADFAELLPGAASYIPSVQNAGIESDVSLVTGKIRHVGIPTSSEVDGDSASSLVTRSDMKLSAIHSNAAGEFLTKKSWKGLEQRLGETPVAEIEEGQKGIASKYEDEKL</sequence>
<dbReference type="InterPro" id="IPR006600">
    <property type="entry name" value="HTH_CenpB_DNA-bd_dom"/>
</dbReference>
<protein>
    <recommendedName>
        <fullName evidence="5 12">2-(3-amino-3-carboxypropyl)histidine synthase subunit 2</fullName>
    </recommendedName>
</protein>
<dbReference type="Proteomes" id="UP001497382">
    <property type="component" value="Unassembled WGS sequence"/>
</dbReference>
<dbReference type="Gene3D" id="3.40.50.11840">
    <property type="entry name" value="Diphthamide synthesis DPH1/DPH2 domain 1"/>
    <property type="match status" value="1"/>
</dbReference>
<accession>A0AAV1Z2C2</accession>
<reference evidence="15 16" key="1">
    <citation type="submission" date="2024-04" db="EMBL/GenBank/DDBJ databases">
        <authorList>
            <person name="Rising A."/>
            <person name="Reimegard J."/>
            <person name="Sonavane S."/>
            <person name="Akerstrom W."/>
            <person name="Nylinder S."/>
            <person name="Hedman E."/>
            <person name="Kallberg Y."/>
        </authorList>
    </citation>
    <scope>NUCLEOTIDE SEQUENCE [LARGE SCALE GENOMIC DNA]</scope>
</reference>
<feature type="domain" description="HTH CENPB-type" evidence="14">
    <location>
        <begin position="260"/>
        <end position="332"/>
    </location>
</feature>
<evidence type="ECO:0000256" key="1">
    <source>
        <dbReference type="ARBA" id="ARBA00001966"/>
    </source>
</evidence>
<dbReference type="Gene3D" id="3.40.50.11860">
    <property type="entry name" value="Diphthamide synthesis DPH1/DPH2 domain 3"/>
    <property type="match status" value="1"/>
</dbReference>
<evidence type="ECO:0000256" key="5">
    <source>
        <dbReference type="ARBA" id="ARBA00021914"/>
    </source>
</evidence>
<dbReference type="NCBIfam" id="TIGR00322">
    <property type="entry name" value="diphth2_R"/>
    <property type="match status" value="1"/>
</dbReference>
<dbReference type="InterPro" id="IPR007889">
    <property type="entry name" value="HTH_Psq"/>
</dbReference>
<dbReference type="FunFam" id="3.40.50.11840:FF:000002">
    <property type="entry name" value="2-(3-amino-3-carboxypropyl)histidine synthase subunit 2"/>
    <property type="match status" value="1"/>
</dbReference>
<name>A0AAV1Z2C2_9ARAC</name>
<dbReference type="PANTHER" id="PTHR10762:SF2">
    <property type="entry name" value="2-(3-AMINO-3-CARBOXYPROPYL)HISTIDINE SYNTHASE SUBUNIT 2"/>
    <property type="match status" value="1"/>
</dbReference>
<keyword evidence="7 12" id="KW-0408">Iron</keyword>
<dbReference type="Pfam" id="PF01866">
    <property type="entry name" value="Diphthamide_syn"/>
    <property type="match status" value="1"/>
</dbReference>
<comment type="caution">
    <text evidence="15">The sequence shown here is derived from an EMBL/GenBank/DDBJ whole genome shotgun (WGS) entry which is preliminary data.</text>
</comment>
<comment type="pathway">
    <text evidence="3 12">Protein modification; peptidyl-diphthamide biosynthesis.</text>
</comment>
<gene>
    <name evidence="15" type="ORF">LARSCL_LOCUS2526</name>
</gene>
<dbReference type="SFLD" id="SFLDF00408">
    <property type="entry name" value="Diphthamide_biosynthesis_famil"/>
    <property type="match status" value="1"/>
</dbReference>
<evidence type="ECO:0000313" key="15">
    <source>
        <dbReference type="EMBL" id="CAL1265436.1"/>
    </source>
</evidence>
<evidence type="ECO:0000313" key="16">
    <source>
        <dbReference type="Proteomes" id="UP001497382"/>
    </source>
</evidence>
<comment type="cofactor">
    <cofactor evidence="1">
        <name>[4Fe-4S] cluster</name>
        <dbReference type="ChEBI" id="CHEBI:49883"/>
    </cofactor>
</comment>
<dbReference type="Pfam" id="PF03221">
    <property type="entry name" value="HTH_Tnp_Tc5"/>
    <property type="match status" value="2"/>
</dbReference>
<keyword evidence="16" id="KW-1185">Reference proteome</keyword>
<dbReference type="GO" id="GO:0003677">
    <property type="term" value="F:DNA binding"/>
    <property type="evidence" value="ECO:0007669"/>
    <property type="project" value="UniProtKB-KW"/>
</dbReference>
<dbReference type="EMBL" id="CAXIEN010000017">
    <property type="protein sequence ID" value="CAL1265436.1"/>
    <property type="molecule type" value="Genomic_DNA"/>
</dbReference>
<dbReference type="SMART" id="SM00674">
    <property type="entry name" value="CENPB"/>
    <property type="match status" value="2"/>
</dbReference>
<dbReference type="PROSITE" id="PS51253">
    <property type="entry name" value="HTH_CENPB"/>
    <property type="match status" value="2"/>
</dbReference>
<dbReference type="AlphaFoldDB" id="A0AAV1Z2C2"/>
<evidence type="ECO:0000256" key="11">
    <source>
        <dbReference type="ARBA" id="ARBA00045159"/>
    </source>
</evidence>
<evidence type="ECO:0000256" key="8">
    <source>
        <dbReference type="ARBA" id="ARBA00023014"/>
    </source>
</evidence>
<feature type="region of interest" description="Disordered" evidence="13">
    <location>
        <begin position="946"/>
        <end position="969"/>
    </location>
</feature>
<dbReference type="InterPro" id="IPR016435">
    <property type="entry name" value="DPH1/DPH2"/>
</dbReference>
<dbReference type="GO" id="GO:0017183">
    <property type="term" value="P:protein histidyl modification to diphthamide"/>
    <property type="evidence" value="ECO:0007669"/>
    <property type="project" value="InterPro"/>
</dbReference>
<dbReference type="FunFam" id="3.40.50.11860:FF:000001">
    <property type="entry name" value="2-(3-amino-3-carboxypropyl)histidine synthase subunit 2"/>
    <property type="match status" value="1"/>
</dbReference>
<proteinExistence type="inferred from homology"/>
<evidence type="ECO:0000259" key="14">
    <source>
        <dbReference type="PROSITE" id="PS51253"/>
    </source>
</evidence>
<dbReference type="InterPro" id="IPR042265">
    <property type="entry name" value="DPH1/DPH2_3"/>
</dbReference>
<dbReference type="GO" id="GO:0051536">
    <property type="term" value="F:iron-sulfur cluster binding"/>
    <property type="evidence" value="ECO:0007669"/>
    <property type="project" value="UniProtKB-KW"/>
</dbReference>
<keyword evidence="6 12" id="KW-0479">Metal-binding</keyword>
<dbReference type="NCBIfam" id="TIGR00272">
    <property type="entry name" value="DPH2"/>
    <property type="match status" value="1"/>
</dbReference>